<dbReference type="Proteomes" id="UP000070558">
    <property type="component" value="Unassembled WGS sequence"/>
</dbReference>
<name>A0A133NT50_GARVA</name>
<sequence length="112" mass="13650">MFYSNLTDDAITLINRCDIEDACIYGRFERGSDLYYKSELVYYIDVYYLDHARYPSFDDFYNTQIEDLKDKIPRDTVEWFYKRRIDYLNGKIEEDYDLKSGKFSKLYDNNDD</sequence>
<comment type="caution">
    <text evidence="1">The sequence shown here is derived from an EMBL/GenBank/DDBJ whole genome shotgun (WGS) entry which is preliminary data.</text>
</comment>
<dbReference type="EMBL" id="LRQA01000003">
    <property type="protein sequence ID" value="KXA19465.1"/>
    <property type="molecule type" value="Genomic_DNA"/>
</dbReference>
<protein>
    <submittedName>
        <fullName evidence="1">Uncharacterized protein</fullName>
    </submittedName>
</protein>
<accession>A0A133NT50</accession>
<organism evidence="1 2">
    <name type="scientific">Gardnerella vaginalis</name>
    <dbReference type="NCBI Taxonomy" id="2702"/>
    <lineage>
        <taxon>Bacteria</taxon>
        <taxon>Bacillati</taxon>
        <taxon>Actinomycetota</taxon>
        <taxon>Actinomycetes</taxon>
        <taxon>Bifidobacteriales</taxon>
        <taxon>Bifidobacteriaceae</taxon>
        <taxon>Gardnerella</taxon>
    </lineage>
</organism>
<evidence type="ECO:0000313" key="2">
    <source>
        <dbReference type="Proteomes" id="UP000070558"/>
    </source>
</evidence>
<dbReference type="AlphaFoldDB" id="A0A133NT50"/>
<reference evidence="1 2" key="1">
    <citation type="submission" date="2016-01" db="EMBL/GenBank/DDBJ databases">
        <authorList>
            <person name="Oliw E.H."/>
        </authorList>
    </citation>
    <scope>NUCLEOTIDE SEQUENCE [LARGE SCALE GENOMIC DNA]</scope>
    <source>
        <strain evidence="1 2">GED7760B</strain>
    </source>
</reference>
<proteinExistence type="predicted"/>
<evidence type="ECO:0000313" key="1">
    <source>
        <dbReference type="EMBL" id="KXA19465.1"/>
    </source>
</evidence>
<dbReference type="PATRIC" id="fig|2702.99.peg.8"/>
<dbReference type="RefSeq" id="WP_060786383.1">
    <property type="nucleotide sequence ID" value="NZ_JBLLPD010000004.1"/>
</dbReference>
<gene>
    <name evidence="1" type="ORF">HMPREF3216_00009</name>
</gene>